<dbReference type="AlphaFoldDB" id="A0A0M0LH64"/>
<reference evidence="3" key="1">
    <citation type="submission" date="2015-08" db="EMBL/GenBank/DDBJ databases">
        <title>Fjat-14210 dsm16467.</title>
        <authorList>
            <person name="Liu B."/>
            <person name="Wang J."/>
            <person name="Zhu Y."/>
            <person name="Liu G."/>
            <person name="Chen Q."/>
            <person name="Chen Z."/>
            <person name="Lan J."/>
            <person name="Che J."/>
            <person name="Ge C."/>
            <person name="Shi H."/>
            <person name="Pan Z."/>
            <person name="Liu X."/>
        </authorList>
    </citation>
    <scope>NUCLEOTIDE SEQUENCE [LARGE SCALE GENOMIC DNA]</scope>
    <source>
        <strain evidence="3">DSM 16467</strain>
    </source>
</reference>
<dbReference type="PATRIC" id="fig|284581.3.peg.480"/>
<feature type="domain" description="Amidohydrolase 3" evidence="1">
    <location>
        <begin position="126"/>
        <end position="401"/>
    </location>
</feature>
<dbReference type="Pfam" id="PF07969">
    <property type="entry name" value="Amidohydro_3"/>
    <property type="match status" value="1"/>
</dbReference>
<dbReference type="EMBL" id="LILC01000002">
    <property type="protein sequence ID" value="KOO50394.1"/>
    <property type="molecule type" value="Genomic_DNA"/>
</dbReference>
<comment type="caution">
    <text evidence="2">The sequence shown here is derived from an EMBL/GenBank/DDBJ whole genome shotgun (WGS) entry which is preliminary data.</text>
</comment>
<dbReference type="Proteomes" id="UP000037558">
    <property type="component" value="Unassembled WGS sequence"/>
</dbReference>
<evidence type="ECO:0000313" key="3">
    <source>
        <dbReference type="Proteomes" id="UP000037558"/>
    </source>
</evidence>
<keyword evidence="3" id="KW-1185">Reference proteome</keyword>
<dbReference type="GO" id="GO:0016814">
    <property type="term" value="F:hydrolase activity, acting on carbon-nitrogen (but not peptide) bonds, in cyclic amidines"/>
    <property type="evidence" value="ECO:0007669"/>
    <property type="project" value="TreeGrafter"/>
</dbReference>
<dbReference type="CDD" id="cd01293">
    <property type="entry name" value="Bact_CD"/>
    <property type="match status" value="1"/>
</dbReference>
<evidence type="ECO:0000259" key="1">
    <source>
        <dbReference type="Pfam" id="PF07969"/>
    </source>
</evidence>
<dbReference type="SUPFAM" id="SSF51338">
    <property type="entry name" value="Composite domain of metallo-dependent hydrolases"/>
    <property type="match status" value="1"/>
</dbReference>
<dbReference type="STRING" id="284581.AMD01_01150"/>
<proteinExistence type="predicted"/>
<dbReference type="InterPro" id="IPR013108">
    <property type="entry name" value="Amidohydro_3"/>
</dbReference>
<name>A0A0M0LH64_9BACI</name>
<dbReference type="PANTHER" id="PTHR32027">
    <property type="entry name" value="CYTOSINE DEAMINASE"/>
    <property type="match status" value="1"/>
</dbReference>
<organism evidence="2 3">
    <name type="scientific">Priestia koreensis</name>
    <dbReference type="NCBI Taxonomy" id="284581"/>
    <lineage>
        <taxon>Bacteria</taxon>
        <taxon>Bacillati</taxon>
        <taxon>Bacillota</taxon>
        <taxon>Bacilli</taxon>
        <taxon>Bacillales</taxon>
        <taxon>Bacillaceae</taxon>
        <taxon>Priestia</taxon>
    </lineage>
</organism>
<dbReference type="InterPro" id="IPR052349">
    <property type="entry name" value="Metallo-hydrolase_Enzymes"/>
</dbReference>
<protein>
    <submittedName>
        <fullName evidence="2">Amidohydrolase</fullName>
    </submittedName>
</protein>
<accession>A0A0M0LH64</accession>
<dbReference type="PANTHER" id="PTHR32027:SF0">
    <property type="entry name" value="CYTOSINE DEAMINASE"/>
    <property type="match status" value="1"/>
</dbReference>
<gene>
    <name evidence="2" type="ORF">AMD01_01150</name>
</gene>
<dbReference type="InterPro" id="IPR011059">
    <property type="entry name" value="Metal-dep_hydrolase_composite"/>
</dbReference>
<evidence type="ECO:0000313" key="2">
    <source>
        <dbReference type="EMBL" id="KOO50394.1"/>
    </source>
</evidence>
<dbReference type="Gene3D" id="2.30.40.10">
    <property type="entry name" value="Urease, subunit C, domain 1"/>
    <property type="match status" value="1"/>
</dbReference>
<dbReference type="Gene3D" id="3.20.20.140">
    <property type="entry name" value="Metal-dependent hydrolases"/>
    <property type="match status" value="1"/>
</dbReference>
<sequence length="448" mass="50878">MKKEATYFMLHFINVHLPLEDRSSLYEVIIQEGKYESIKKQDDYREEDTFIPLKGEHVGKTRKIDCEGRVMLPGLVDMHMHLDKAYSFSSVPNESGTLEEAIHNYDKLTPTFTSEILRQRMIKASLEALSYGTTTIRTHIDFSFTLPEEVAFRGLETALEVKEELKEFMDIEVAPMFSGIDVNDESHFERMRKAIELGIDAIGGAPHLAKEPEKEIELLFLMAKTYDKPLDLHTDESDDPDRDTVISIAEQTVKSDMKGRVVVDHLCSLAAMTEDKAHRVIELMKEADLGVVTLPAVNMYLQGRGDEGIVRRGTTRIRELKAEGIRVATASDNIHDPFHPFGKADLIQIGLMTAYVAHMGTRGEQHDLLKMMTHVPASILGLRQYGIKEGHPANFVIFNAQSVEGVFTDIPSTRYVFNRHRWVSVTETSKRLATHSMTELWRANQFQI</sequence>
<dbReference type="InterPro" id="IPR032466">
    <property type="entry name" value="Metal_Hydrolase"/>
</dbReference>
<dbReference type="SUPFAM" id="SSF51556">
    <property type="entry name" value="Metallo-dependent hydrolases"/>
    <property type="match status" value="1"/>
</dbReference>
<keyword evidence="2" id="KW-0378">Hydrolase</keyword>